<name>A0ABY7S2A5_9FLAO</name>
<dbReference type="Proteomes" id="UP001202717">
    <property type="component" value="Chromosome"/>
</dbReference>
<comment type="similarity">
    <text evidence="1">Belongs to the peptidase M14 family.</text>
</comment>
<dbReference type="CDD" id="cd06239">
    <property type="entry name" value="M14-like"/>
    <property type="match status" value="1"/>
</dbReference>
<evidence type="ECO:0000256" key="1">
    <source>
        <dbReference type="PROSITE-ProRule" id="PRU01379"/>
    </source>
</evidence>
<accession>A0ABY7S2A5</accession>
<evidence type="ECO:0000313" key="3">
    <source>
        <dbReference type="EMBL" id="WCO03268.1"/>
    </source>
</evidence>
<keyword evidence="4" id="KW-1185">Reference proteome</keyword>
<dbReference type="Gene3D" id="3.40.630.10">
    <property type="entry name" value="Zn peptidases"/>
    <property type="match status" value="1"/>
</dbReference>
<dbReference type="RefSeq" id="WP_249994399.1">
    <property type="nucleotide sequence ID" value="NZ_CP116221.1"/>
</dbReference>
<reference evidence="3 4" key="1">
    <citation type="submission" date="2023-01" db="EMBL/GenBank/DDBJ databases">
        <title>Psychroserpens ponticola sp. nov., isolated from seawater.</title>
        <authorList>
            <person name="Kristyanto S."/>
            <person name="Jung J."/>
            <person name="Kim J.M."/>
            <person name="Jeon C.O."/>
        </authorList>
    </citation>
    <scope>NUCLEOTIDE SEQUENCE [LARGE SCALE GENOMIC DNA]</scope>
    <source>
        <strain evidence="3 4">MSW6</strain>
    </source>
</reference>
<dbReference type="PROSITE" id="PS52035">
    <property type="entry name" value="PEPTIDASE_M14"/>
    <property type="match status" value="1"/>
</dbReference>
<evidence type="ECO:0000259" key="2">
    <source>
        <dbReference type="PROSITE" id="PS52035"/>
    </source>
</evidence>
<dbReference type="Pfam" id="PF00246">
    <property type="entry name" value="Peptidase_M14"/>
    <property type="match status" value="1"/>
</dbReference>
<protein>
    <submittedName>
        <fullName evidence="3">M14 family metallopeptidase</fullName>
    </submittedName>
</protein>
<organism evidence="3 4">
    <name type="scientific">Psychroserpens ponticola</name>
    <dbReference type="NCBI Taxonomy" id="2932268"/>
    <lineage>
        <taxon>Bacteria</taxon>
        <taxon>Pseudomonadati</taxon>
        <taxon>Bacteroidota</taxon>
        <taxon>Flavobacteriia</taxon>
        <taxon>Flavobacteriales</taxon>
        <taxon>Flavobacteriaceae</taxon>
        <taxon>Psychroserpens</taxon>
    </lineage>
</organism>
<proteinExistence type="inferred from homology"/>
<dbReference type="SUPFAM" id="SSF53187">
    <property type="entry name" value="Zn-dependent exopeptidases"/>
    <property type="match status" value="1"/>
</dbReference>
<gene>
    <name evidence="3" type="ORF">MUN68_007150</name>
</gene>
<dbReference type="InterPro" id="IPR000834">
    <property type="entry name" value="Peptidase_M14"/>
</dbReference>
<sequence>MQADLLKSLFKIHKESSLSGRYIHAASILDLLKNSKLKSYVNSIGKSVDNETIFSITLGTGSKKILMWSQMHGNESTTTKAIFDMINVIISTESVSKSILENCTLKIIPILNPDGAKAYTRLNANNIDLNRDAQDLSQPESKVLKQVFDSFKPNYCFNLHGQRTIFSVGDSNYPATVSFLAPAQDEKCTITDSRKIAMEIISVMNTHLQQHIPNQIGIYDDAFNLNCVGDTFQSLNVPTVLFEAGHFANDYNREKTRELMFHSLLIAIHFISGNNITGNKYDTYLKIPENQKLFYDIIIRNTSGSDIGIQYVERLIGKSIHFIPKIEKISDLSSYFAHREINARGHKVLTPNGTPISEGNENDFVSINNENFSLKLKKI</sequence>
<comment type="caution">
    <text evidence="1">Lacks conserved residue(s) required for the propagation of feature annotation.</text>
</comment>
<feature type="domain" description="Peptidase M14" evidence="2">
    <location>
        <begin position="11"/>
        <end position="271"/>
    </location>
</feature>
<dbReference type="EMBL" id="CP116221">
    <property type="protein sequence ID" value="WCO03268.1"/>
    <property type="molecule type" value="Genomic_DNA"/>
</dbReference>
<evidence type="ECO:0000313" key="4">
    <source>
        <dbReference type="Proteomes" id="UP001202717"/>
    </source>
</evidence>